<dbReference type="InterPro" id="IPR018228">
    <property type="entry name" value="DNase_TatD-rel_CS"/>
</dbReference>
<protein>
    <submittedName>
        <fullName evidence="2">TatD family hydrolase</fullName>
        <ecNumber evidence="2">3.1.-.-</ecNumber>
    </submittedName>
</protein>
<dbReference type="CDD" id="cd01310">
    <property type="entry name" value="TatD_DNAse"/>
    <property type="match status" value="1"/>
</dbReference>
<comment type="caution">
    <text evidence="2">The sequence shown here is derived from an EMBL/GenBank/DDBJ whole genome shotgun (WGS) entry which is preliminary data.</text>
</comment>
<gene>
    <name evidence="2" type="ORF">V2E24_01465</name>
</gene>
<dbReference type="Pfam" id="PF01026">
    <property type="entry name" value="TatD_DNase"/>
    <property type="match status" value="1"/>
</dbReference>
<name>A0ABU7ML62_9BACT</name>
<dbReference type="PIRSF" id="PIRSF005902">
    <property type="entry name" value="DNase_TatD"/>
    <property type="match status" value="1"/>
</dbReference>
<dbReference type="EC" id="3.1.-.-" evidence="2"/>
<keyword evidence="3" id="KW-1185">Reference proteome</keyword>
<dbReference type="SUPFAM" id="SSF51556">
    <property type="entry name" value="Metallo-dependent hydrolases"/>
    <property type="match status" value="1"/>
</dbReference>
<dbReference type="PANTHER" id="PTHR46124">
    <property type="entry name" value="D-AMINOACYL-TRNA DEACYLASE"/>
    <property type="match status" value="1"/>
</dbReference>
<dbReference type="Proteomes" id="UP001344817">
    <property type="component" value="Unassembled WGS sequence"/>
</dbReference>
<dbReference type="Gene3D" id="3.20.20.140">
    <property type="entry name" value="Metal-dependent hydrolases"/>
    <property type="match status" value="1"/>
</dbReference>
<evidence type="ECO:0000256" key="1">
    <source>
        <dbReference type="ARBA" id="ARBA00022801"/>
    </source>
</evidence>
<dbReference type="GO" id="GO:0016787">
    <property type="term" value="F:hydrolase activity"/>
    <property type="evidence" value="ECO:0007669"/>
    <property type="project" value="UniProtKB-KW"/>
</dbReference>
<sequence length="275" mass="31851">MSKKNTKFIDAHAHVTSKYYSYDAMYHIFTQMLENDIEFLILNGGHRQENKEIIELKKMLKNTDNPLNKDLSKLIQPCIGIHPEDSQGADDYLLIKDLINDDIVGIGEIGLDYYYADALSREEQIASFENQVKLAKELNLPVVVHIRDKENTWLAYEDAFEILKKYKVKHMLHTFAGNTQIAKKFLEIDSYFSFSGVITFGSSQQTREVVKMIPLERILTETDSPYLRPHPFKNEINEPNKVMFTAYYIAGVLNIGMDKFVARVNKNVRELFNIK</sequence>
<evidence type="ECO:0000313" key="3">
    <source>
        <dbReference type="Proteomes" id="UP001344817"/>
    </source>
</evidence>
<reference evidence="2" key="1">
    <citation type="submission" date="2024-01" db="EMBL/GenBank/DDBJ databases">
        <title>Genome sequence of Mycoplasma ciconiae type strain DSM 25251.</title>
        <authorList>
            <person name="Spergser J."/>
        </authorList>
    </citation>
    <scope>NUCLEOTIDE SEQUENCE [LARGE SCALE GENOMIC DNA]</scope>
    <source>
        <strain evidence="2">DSM 25251</strain>
    </source>
</reference>
<organism evidence="2 3">
    <name type="scientific">Mycoplasmopsis ciconiae</name>
    <dbReference type="NCBI Taxonomy" id="561067"/>
    <lineage>
        <taxon>Bacteria</taxon>
        <taxon>Bacillati</taxon>
        <taxon>Mycoplasmatota</taxon>
        <taxon>Mycoplasmoidales</taxon>
        <taxon>Metamycoplasmataceae</taxon>
        <taxon>Mycoplasmopsis</taxon>
    </lineage>
</organism>
<dbReference type="RefSeq" id="WP_330500658.1">
    <property type="nucleotide sequence ID" value="NZ_JAZDWZ010000004.1"/>
</dbReference>
<dbReference type="PROSITE" id="PS01091">
    <property type="entry name" value="TATD_3"/>
    <property type="match status" value="1"/>
</dbReference>
<proteinExistence type="predicted"/>
<evidence type="ECO:0000313" key="2">
    <source>
        <dbReference type="EMBL" id="MEE3928244.1"/>
    </source>
</evidence>
<dbReference type="PANTHER" id="PTHR46124:SF2">
    <property type="entry name" value="D-AMINOACYL-TRNA DEACYLASE"/>
    <property type="match status" value="1"/>
</dbReference>
<dbReference type="InterPro" id="IPR032466">
    <property type="entry name" value="Metal_Hydrolase"/>
</dbReference>
<dbReference type="EMBL" id="JAZDWZ010000004">
    <property type="protein sequence ID" value="MEE3928244.1"/>
    <property type="molecule type" value="Genomic_DNA"/>
</dbReference>
<keyword evidence="1 2" id="KW-0378">Hydrolase</keyword>
<dbReference type="InterPro" id="IPR001130">
    <property type="entry name" value="TatD-like"/>
</dbReference>
<accession>A0ABU7ML62</accession>